<reference evidence="4 5" key="1">
    <citation type="submission" date="2019-02" db="EMBL/GenBank/DDBJ databases">
        <title>Genome sequencing of the rare red list fungi Bondarzewia mesenterica.</title>
        <authorList>
            <person name="Buettner E."/>
            <person name="Kellner H."/>
        </authorList>
    </citation>
    <scope>NUCLEOTIDE SEQUENCE [LARGE SCALE GENOMIC DNA]</scope>
    <source>
        <strain evidence="4 5">DSM 108281</strain>
    </source>
</reference>
<comment type="caution">
    <text evidence="4">The sequence shown here is derived from an EMBL/GenBank/DDBJ whole genome shotgun (WGS) entry which is preliminary data.</text>
</comment>
<dbReference type="GO" id="GO:0008270">
    <property type="term" value="F:zinc ion binding"/>
    <property type="evidence" value="ECO:0007669"/>
    <property type="project" value="UniProtKB-KW"/>
</dbReference>
<keyword evidence="1" id="KW-0479">Metal-binding</keyword>
<feature type="domain" description="C2H2-type" evidence="3">
    <location>
        <begin position="367"/>
        <end position="396"/>
    </location>
</feature>
<feature type="compositionally biased region" description="Polar residues" evidence="2">
    <location>
        <begin position="282"/>
        <end position="298"/>
    </location>
</feature>
<feature type="compositionally biased region" description="Polar residues" evidence="2">
    <location>
        <begin position="245"/>
        <end position="255"/>
    </location>
</feature>
<feature type="compositionally biased region" description="Low complexity" evidence="2">
    <location>
        <begin position="222"/>
        <end position="233"/>
    </location>
</feature>
<accession>A0A4S4M4S7</accession>
<feature type="region of interest" description="Disordered" evidence="2">
    <location>
        <begin position="282"/>
        <end position="304"/>
    </location>
</feature>
<sequence length="439" mass="47755">MTLASPFALKSEGVSDLQSNASDHLRSPLGPGSGSKPRGLGIQYQGLDYFCRPTTIARALEKVYFANGVAPCSVPPSPSLPRLGTRSPEVGSTGLGSSQLSAAWIPIFEISRPSWFDDPSTTFATKTNTAEAGPKSHSSFPSATRSPLVGLFPNFNMYEETSRVVFFSDVVGPAHNVGNLGAGSQVLKDSQAGCSTALPSASPSGYSRLDYPLISSLSSLCESPSLTPSSSPSSEDKSSLDRNSETTSSLLSTDVESIGPSDRLLLTPRRCHQYTFPTVENLESSRTRSTAVEQQSLSIKEETDRASDVLDPLDSPLFNAHLGVGIEDLHRRAQHYRQRHPGQTIDRAWFSAFAGKLTREGKPMDEFRCYVFGCSQINQREDHILTHVSTHAGDRPFACRPQWVIHRPQFILVSADWTLLQLDNVPAPSRMQTARIEPT</sequence>
<dbReference type="PROSITE" id="PS50157">
    <property type="entry name" value="ZINC_FINGER_C2H2_2"/>
    <property type="match status" value="1"/>
</dbReference>
<evidence type="ECO:0000313" key="5">
    <source>
        <dbReference type="Proteomes" id="UP000310158"/>
    </source>
</evidence>
<feature type="region of interest" description="Disordered" evidence="2">
    <location>
        <begin position="18"/>
        <end position="38"/>
    </location>
</feature>
<protein>
    <recommendedName>
        <fullName evidence="3">C2H2-type domain-containing protein</fullName>
    </recommendedName>
</protein>
<proteinExistence type="predicted"/>
<dbReference type="InterPro" id="IPR013087">
    <property type="entry name" value="Znf_C2H2_type"/>
</dbReference>
<feature type="region of interest" description="Disordered" evidence="2">
    <location>
        <begin position="222"/>
        <end position="255"/>
    </location>
</feature>
<keyword evidence="1" id="KW-0863">Zinc-finger</keyword>
<dbReference type="Proteomes" id="UP000310158">
    <property type="component" value="Unassembled WGS sequence"/>
</dbReference>
<keyword evidence="1" id="KW-0862">Zinc</keyword>
<gene>
    <name evidence="4" type="ORF">EW146_g1168</name>
</gene>
<evidence type="ECO:0000313" key="4">
    <source>
        <dbReference type="EMBL" id="THH20162.1"/>
    </source>
</evidence>
<evidence type="ECO:0000256" key="2">
    <source>
        <dbReference type="SAM" id="MobiDB-lite"/>
    </source>
</evidence>
<name>A0A4S4M4S7_9AGAM</name>
<evidence type="ECO:0000259" key="3">
    <source>
        <dbReference type="PROSITE" id="PS50157"/>
    </source>
</evidence>
<organism evidence="4 5">
    <name type="scientific">Bondarzewia mesenterica</name>
    <dbReference type="NCBI Taxonomy" id="1095465"/>
    <lineage>
        <taxon>Eukaryota</taxon>
        <taxon>Fungi</taxon>
        <taxon>Dikarya</taxon>
        <taxon>Basidiomycota</taxon>
        <taxon>Agaricomycotina</taxon>
        <taxon>Agaricomycetes</taxon>
        <taxon>Russulales</taxon>
        <taxon>Bondarzewiaceae</taxon>
        <taxon>Bondarzewia</taxon>
    </lineage>
</organism>
<keyword evidence="5" id="KW-1185">Reference proteome</keyword>
<evidence type="ECO:0000256" key="1">
    <source>
        <dbReference type="PROSITE-ProRule" id="PRU00042"/>
    </source>
</evidence>
<dbReference type="OrthoDB" id="8117402at2759"/>
<dbReference type="EMBL" id="SGPL01000028">
    <property type="protein sequence ID" value="THH20162.1"/>
    <property type="molecule type" value="Genomic_DNA"/>
</dbReference>
<dbReference type="AlphaFoldDB" id="A0A4S4M4S7"/>
<feature type="compositionally biased region" description="Basic and acidic residues" evidence="2">
    <location>
        <begin position="234"/>
        <end position="244"/>
    </location>
</feature>